<name>A0A5N7BT65_PETAA</name>
<evidence type="ECO:0008006" key="2">
    <source>
        <dbReference type="Google" id="ProtNLM"/>
    </source>
</evidence>
<organism evidence="1">
    <name type="scientific">Petromyces alliaceus</name>
    <name type="common">Aspergillus alliaceus</name>
    <dbReference type="NCBI Taxonomy" id="209559"/>
    <lineage>
        <taxon>Eukaryota</taxon>
        <taxon>Fungi</taxon>
        <taxon>Dikarya</taxon>
        <taxon>Ascomycota</taxon>
        <taxon>Pezizomycotina</taxon>
        <taxon>Eurotiomycetes</taxon>
        <taxon>Eurotiomycetidae</taxon>
        <taxon>Eurotiales</taxon>
        <taxon>Aspergillaceae</taxon>
        <taxon>Aspergillus</taxon>
        <taxon>Aspergillus subgen. Circumdati</taxon>
    </lineage>
</organism>
<gene>
    <name evidence="1" type="ORF">BDV23DRAFT_176641</name>
</gene>
<dbReference type="SUPFAM" id="SSF51735">
    <property type="entry name" value="NAD(P)-binding Rossmann-fold domains"/>
    <property type="match status" value="1"/>
</dbReference>
<accession>A0A5N7BT65</accession>
<dbReference type="EMBL" id="ML735350">
    <property type="protein sequence ID" value="KAE8384939.1"/>
    <property type="molecule type" value="Genomic_DNA"/>
</dbReference>
<dbReference type="OrthoDB" id="7289984at2759"/>
<dbReference type="GO" id="GO:0016616">
    <property type="term" value="F:oxidoreductase activity, acting on the CH-OH group of donors, NAD or NADP as acceptor"/>
    <property type="evidence" value="ECO:0007669"/>
    <property type="project" value="TreeGrafter"/>
</dbReference>
<dbReference type="PANTHER" id="PTHR45458:SF3">
    <property type="entry name" value="CHAIN DEHYDROGENASE (ATSC), PUTATIVE-RELATED"/>
    <property type="match status" value="1"/>
</dbReference>
<dbReference type="AlphaFoldDB" id="A0A5N7BT65"/>
<proteinExistence type="predicted"/>
<dbReference type="InterPro" id="IPR052184">
    <property type="entry name" value="SDR_enzymes"/>
</dbReference>
<protein>
    <recommendedName>
        <fullName evidence="2">NAD(P)-binding protein</fullName>
    </recommendedName>
</protein>
<dbReference type="PANTHER" id="PTHR45458">
    <property type="entry name" value="SHORT-CHAIN DEHYDROGENASE/REDUCTASE SDR"/>
    <property type="match status" value="1"/>
</dbReference>
<reference evidence="1" key="1">
    <citation type="submission" date="2019-04" db="EMBL/GenBank/DDBJ databases">
        <title>Friends and foes A comparative genomics studyof 23 Aspergillus species from section Flavi.</title>
        <authorList>
            <consortium name="DOE Joint Genome Institute"/>
            <person name="Kjaerbolling I."/>
            <person name="Vesth T."/>
            <person name="Frisvad J.C."/>
            <person name="Nybo J.L."/>
            <person name="Theobald S."/>
            <person name="Kildgaard S."/>
            <person name="Isbrandt T."/>
            <person name="Kuo A."/>
            <person name="Sato A."/>
            <person name="Lyhne E.K."/>
            <person name="Kogle M.E."/>
            <person name="Wiebenga A."/>
            <person name="Kun R.S."/>
            <person name="Lubbers R.J."/>
            <person name="Makela M.R."/>
            <person name="Barry K."/>
            <person name="Chovatia M."/>
            <person name="Clum A."/>
            <person name="Daum C."/>
            <person name="Haridas S."/>
            <person name="He G."/>
            <person name="LaButti K."/>
            <person name="Lipzen A."/>
            <person name="Mondo S."/>
            <person name="Riley R."/>
            <person name="Salamov A."/>
            <person name="Simmons B.A."/>
            <person name="Magnuson J.K."/>
            <person name="Henrissat B."/>
            <person name="Mortensen U.H."/>
            <person name="Larsen T.O."/>
            <person name="Devries R.P."/>
            <person name="Grigoriev I.V."/>
            <person name="Machida M."/>
            <person name="Baker S.E."/>
            <person name="Andersen M.R."/>
        </authorList>
    </citation>
    <scope>NUCLEOTIDE SEQUENCE [LARGE SCALE GENOMIC DNA]</scope>
    <source>
        <strain evidence="1">IBT 14317</strain>
    </source>
</reference>
<dbReference type="InterPro" id="IPR036291">
    <property type="entry name" value="NAD(P)-bd_dom_sf"/>
</dbReference>
<dbReference type="Proteomes" id="UP000326877">
    <property type="component" value="Unassembled WGS sequence"/>
</dbReference>
<evidence type="ECO:0000313" key="1">
    <source>
        <dbReference type="EMBL" id="KAE8384939.1"/>
    </source>
</evidence>
<sequence length="216" mass="24013">MPNYVIAEASRWEFLSQLSKEPNNTVIELVRDKTATEKRVSEELRGQSNVRLAQAGYSSLQPIPSCQNADTTQFTGSGLDYLIANAGLMPQFDAYDPIGVLGQRREVLEEYLTKYFKVNVVKKVIALTSGQAALDMIPNYKTEFSAQYSKEGVVFMSICPGMADTGLFAAVTLEQMQGLMGIWKSFEEYAPHFKGPRVENGDGGSFVSHYGNQQWL</sequence>